<organism evidence="7 8">
    <name type="scientific">Demequina lutea</name>
    <dbReference type="NCBI Taxonomy" id="431489"/>
    <lineage>
        <taxon>Bacteria</taxon>
        <taxon>Bacillati</taxon>
        <taxon>Actinomycetota</taxon>
        <taxon>Actinomycetes</taxon>
        <taxon>Micrococcales</taxon>
        <taxon>Demequinaceae</taxon>
        <taxon>Demequina</taxon>
    </lineage>
</organism>
<evidence type="ECO:0000256" key="3">
    <source>
        <dbReference type="ARBA" id="ARBA00022777"/>
    </source>
</evidence>
<evidence type="ECO:0000259" key="5">
    <source>
        <dbReference type="Pfam" id="PF00370"/>
    </source>
</evidence>
<dbReference type="AlphaFoldDB" id="A0A7Y9Z7Z2"/>
<dbReference type="InterPro" id="IPR018483">
    <property type="entry name" value="Carb_kinase_FGGY_CS"/>
</dbReference>
<dbReference type="InterPro" id="IPR050406">
    <property type="entry name" value="FGGY_Carb_Kinase"/>
</dbReference>
<gene>
    <name evidence="7" type="ORF">BKA03_000626</name>
</gene>
<dbReference type="RefSeq" id="WP_062076251.1">
    <property type="nucleotide sequence ID" value="NZ_BBRC01000023.1"/>
</dbReference>
<keyword evidence="2 4" id="KW-0808">Transferase</keyword>
<dbReference type="InterPro" id="IPR043129">
    <property type="entry name" value="ATPase_NBD"/>
</dbReference>
<feature type="domain" description="Carbohydrate kinase FGGY C-terminal" evidence="6">
    <location>
        <begin position="257"/>
        <end position="434"/>
    </location>
</feature>
<dbReference type="PANTHER" id="PTHR43095">
    <property type="entry name" value="SUGAR KINASE"/>
    <property type="match status" value="1"/>
</dbReference>
<dbReference type="GO" id="GO:0016301">
    <property type="term" value="F:kinase activity"/>
    <property type="evidence" value="ECO:0007669"/>
    <property type="project" value="UniProtKB-KW"/>
</dbReference>
<dbReference type="Proteomes" id="UP000547973">
    <property type="component" value="Unassembled WGS sequence"/>
</dbReference>
<dbReference type="Gene3D" id="3.30.420.40">
    <property type="match status" value="2"/>
</dbReference>
<dbReference type="PIRSF" id="PIRSF000538">
    <property type="entry name" value="GlpK"/>
    <property type="match status" value="1"/>
</dbReference>
<protein>
    <submittedName>
        <fullName evidence="7">Sugar (Pentulose or hexulose) kinase</fullName>
    </submittedName>
</protein>
<comment type="caution">
    <text evidence="7">The sequence shown here is derived from an EMBL/GenBank/DDBJ whole genome shotgun (WGS) entry which is preliminary data.</text>
</comment>
<sequence>MQDAVIGIDVGTSSCKASAFDLRGACIARARVAYPTHLGPNGAASQSPHDWREAVLDALTTLAGSLAAWRIMAIGLSAQIGTQVLLDSQYKELHPAVTWQDGRSEAAAAEVWQKVDRAELARELRTWLPDGPAWPLARMQWLRQALPREFATAAHLAQPKDIIVHALTGNLVSDPSSWRGVAQPDGQIATRALDALDLPNLIPDLVDGTVSPGGLLRSVAERTGLPVGTPVAVGWNDFNASLLGIGSLSLGNAFDVGGTSEHVGVVTGGPRRDFDVISVPFHGVDTDLYTVYGVTSNAGSTIDWMTRTAGRNIDIDAALSATPTGADGLLFMPYLYGERNPIWDASASGALVGLRATHGADHIVRAMVEGIALNLRAILRMIPSDSIRAVRSTGGTAGSAGWNRVKASVLGVPIITTVEPDSSSLGAAITAAVGVNIFADVHEATDAMVHAADVFEPCPQDSERYDAIAADFTGLYPSLVETLHRLRARG</sequence>
<dbReference type="InterPro" id="IPR000577">
    <property type="entry name" value="Carb_kinase_FGGY"/>
</dbReference>
<dbReference type="SUPFAM" id="SSF53067">
    <property type="entry name" value="Actin-like ATPase domain"/>
    <property type="match status" value="2"/>
</dbReference>
<dbReference type="InterPro" id="IPR018484">
    <property type="entry name" value="FGGY_N"/>
</dbReference>
<evidence type="ECO:0000256" key="2">
    <source>
        <dbReference type="ARBA" id="ARBA00022679"/>
    </source>
</evidence>
<dbReference type="Pfam" id="PF00370">
    <property type="entry name" value="FGGY_N"/>
    <property type="match status" value="1"/>
</dbReference>
<evidence type="ECO:0000256" key="1">
    <source>
        <dbReference type="ARBA" id="ARBA00009156"/>
    </source>
</evidence>
<evidence type="ECO:0000259" key="6">
    <source>
        <dbReference type="Pfam" id="PF02782"/>
    </source>
</evidence>
<dbReference type="Pfam" id="PF02782">
    <property type="entry name" value="FGGY_C"/>
    <property type="match status" value="1"/>
</dbReference>
<dbReference type="GO" id="GO:0016773">
    <property type="term" value="F:phosphotransferase activity, alcohol group as acceptor"/>
    <property type="evidence" value="ECO:0007669"/>
    <property type="project" value="InterPro"/>
</dbReference>
<name>A0A7Y9Z7Z2_9MICO</name>
<dbReference type="OrthoDB" id="9782710at2"/>
<evidence type="ECO:0000313" key="8">
    <source>
        <dbReference type="Proteomes" id="UP000547973"/>
    </source>
</evidence>
<evidence type="ECO:0000313" key="7">
    <source>
        <dbReference type="EMBL" id="NYI40507.1"/>
    </source>
</evidence>
<dbReference type="EMBL" id="JACBZO010000001">
    <property type="protein sequence ID" value="NYI40507.1"/>
    <property type="molecule type" value="Genomic_DNA"/>
</dbReference>
<evidence type="ECO:0000256" key="4">
    <source>
        <dbReference type="RuleBase" id="RU003733"/>
    </source>
</evidence>
<keyword evidence="3 4" id="KW-0418">Kinase</keyword>
<comment type="similarity">
    <text evidence="1 4">Belongs to the FGGY kinase family.</text>
</comment>
<reference evidence="7 8" key="1">
    <citation type="submission" date="2020-07" db="EMBL/GenBank/DDBJ databases">
        <title>Sequencing the genomes of 1000 actinobacteria strains.</title>
        <authorList>
            <person name="Klenk H.-P."/>
        </authorList>
    </citation>
    <scope>NUCLEOTIDE SEQUENCE [LARGE SCALE GENOMIC DNA]</scope>
    <source>
        <strain evidence="7 8">DSM 19970</strain>
    </source>
</reference>
<dbReference type="InterPro" id="IPR018485">
    <property type="entry name" value="FGGY_C"/>
</dbReference>
<dbReference type="PROSITE" id="PS00445">
    <property type="entry name" value="FGGY_KINASES_2"/>
    <property type="match status" value="1"/>
</dbReference>
<dbReference type="GO" id="GO:0005975">
    <property type="term" value="P:carbohydrate metabolic process"/>
    <property type="evidence" value="ECO:0007669"/>
    <property type="project" value="InterPro"/>
</dbReference>
<keyword evidence="8" id="KW-1185">Reference proteome</keyword>
<accession>A0A7Y9Z7Z2</accession>
<proteinExistence type="inferred from homology"/>
<feature type="domain" description="Carbohydrate kinase FGGY N-terminal" evidence="5">
    <location>
        <begin position="5"/>
        <end position="244"/>
    </location>
</feature>